<dbReference type="InterPro" id="IPR043148">
    <property type="entry name" value="TagF_C"/>
</dbReference>
<feature type="region of interest" description="Disordered" evidence="1">
    <location>
        <begin position="387"/>
        <end position="410"/>
    </location>
</feature>
<name>A0A1I2EFL1_9ACTN</name>
<gene>
    <name evidence="2" type="ORF">SAMN05216251_106175</name>
</gene>
<dbReference type="Proteomes" id="UP000199323">
    <property type="component" value="Unassembled WGS sequence"/>
</dbReference>
<protein>
    <recommendedName>
        <fullName evidence="4">CDP-glycerol--glycerophosphate glycerophosphotransferase</fullName>
    </recommendedName>
</protein>
<dbReference type="RefSeq" id="WP_177246423.1">
    <property type="nucleotide sequence ID" value="NZ_FONG01000006.1"/>
</dbReference>
<evidence type="ECO:0000313" key="2">
    <source>
        <dbReference type="EMBL" id="SFE91356.1"/>
    </source>
</evidence>
<organism evidence="2 3">
    <name type="scientific">Actinacidiphila alni</name>
    <dbReference type="NCBI Taxonomy" id="380248"/>
    <lineage>
        <taxon>Bacteria</taxon>
        <taxon>Bacillati</taxon>
        <taxon>Actinomycetota</taxon>
        <taxon>Actinomycetes</taxon>
        <taxon>Kitasatosporales</taxon>
        <taxon>Streptomycetaceae</taxon>
        <taxon>Actinacidiphila</taxon>
    </lineage>
</organism>
<evidence type="ECO:0000313" key="3">
    <source>
        <dbReference type="Proteomes" id="UP000199323"/>
    </source>
</evidence>
<keyword evidence="3" id="KW-1185">Reference proteome</keyword>
<dbReference type="STRING" id="380248.SAMN05216251_106175"/>
<accession>A0A1I2EFL1</accession>
<dbReference type="EMBL" id="FONG01000006">
    <property type="protein sequence ID" value="SFE91356.1"/>
    <property type="molecule type" value="Genomic_DNA"/>
</dbReference>
<evidence type="ECO:0000256" key="1">
    <source>
        <dbReference type="SAM" id="MobiDB-lite"/>
    </source>
</evidence>
<dbReference type="SUPFAM" id="SSF53756">
    <property type="entry name" value="UDP-Glycosyltransferase/glycogen phosphorylase"/>
    <property type="match status" value="1"/>
</dbReference>
<proteinExistence type="predicted"/>
<dbReference type="AlphaFoldDB" id="A0A1I2EFL1"/>
<dbReference type="Gene3D" id="3.40.50.12580">
    <property type="match status" value="1"/>
</dbReference>
<evidence type="ECO:0008006" key="4">
    <source>
        <dbReference type="Google" id="ProtNLM"/>
    </source>
</evidence>
<reference evidence="3" key="1">
    <citation type="submission" date="2016-10" db="EMBL/GenBank/DDBJ databases">
        <authorList>
            <person name="Varghese N."/>
            <person name="Submissions S."/>
        </authorList>
    </citation>
    <scope>NUCLEOTIDE SEQUENCE [LARGE SCALE GENOMIC DNA]</scope>
    <source>
        <strain evidence="3">CGMCC 4.3510</strain>
    </source>
</reference>
<sequence>MATVSGPSGPVIRDPGQWATLSDCKKVLVVVHTLVYGQRLEDVFELLRSDLRIHVMFTMAPHAFNPRVLRYLEALDGQVLPWSKAVTTEFDLILAAGSQGLEQLHGPVLRVPHGAGHTKLSRPGDAPSRTVGGLGRNYLMWGDRVVPAAYALAHDDDLAQLSRTCPEALPIAEVVGDATYDRIARSLPLREDYRRALGLRDGEKLVLVSSTWGTGSSFNRMESLLPRLLTELDPVAGYRTALLLHPNVWSGHGGWQIRAWLRENGQGAVPLVTPEADWRPLLVGADFVLGDHGSVTLYASMCDVPIVMTRFPGQGVNPRSPATALASLAPALSPTHPLPRQLAYARDHYESRAYHGIADRISSEPGRFNRNMRKLLYRLLRIGEPAHEPSTRPLPLPEPLPTALVSGGDV</sequence>